<dbReference type="InterPro" id="IPR011961">
    <property type="entry name" value="RimM"/>
</dbReference>
<dbReference type="AlphaFoldDB" id="A0A5R9DVP4"/>
<sequence length="175" mass="20125">MEYFRIGRIVNTFGIRGEIKVIADTDFPEERFAAGEVLTILDNDRPVQKVTVKNAKLSKGTYIVSFVEFNNINDVEKFKTMWLAIDQDQQQELDDHEFYFHEIIGLKVITTEKEELGVIKDILSLGSNDVWVIKRNKPKLSDALIPYIEDVVKEVNVDEGFVVIELMEGLIDDEN</sequence>
<evidence type="ECO:0000313" key="8">
    <source>
        <dbReference type="EMBL" id="TLQ38790.1"/>
    </source>
</evidence>
<dbReference type="PANTHER" id="PTHR33692:SF1">
    <property type="entry name" value="RIBOSOME MATURATION FACTOR RIMM"/>
    <property type="match status" value="1"/>
</dbReference>
<evidence type="ECO:0000256" key="3">
    <source>
        <dbReference type="ARBA" id="ARBA00022552"/>
    </source>
</evidence>
<comment type="subunit">
    <text evidence="5">Binds ribosomal protein uS19.</text>
</comment>
<dbReference type="Proteomes" id="UP000306420">
    <property type="component" value="Unassembled WGS sequence"/>
</dbReference>
<gene>
    <name evidence="5 8" type="primary">rimM</name>
    <name evidence="8" type="ORF">FEZ33_11455</name>
</gene>
<dbReference type="Gene3D" id="2.40.30.60">
    <property type="entry name" value="RimM"/>
    <property type="match status" value="1"/>
</dbReference>
<dbReference type="GO" id="GO:0042274">
    <property type="term" value="P:ribosomal small subunit biogenesis"/>
    <property type="evidence" value="ECO:0007669"/>
    <property type="project" value="UniProtKB-UniRule"/>
</dbReference>
<comment type="caution">
    <text evidence="8">The sequence shown here is derived from an EMBL/GenBank/DDBJ whole genome shotgun (WGS) entry which is preliminary data.</text>
</comment>
<dbReference type="InterPro" id="IPR027275">
    <property type="entry name" value="PRC-brl_dom"/>
</dbReference>
<dbReference type="GO" id="GO:0005840">
    <property type="term" value="C:ribosome"/>
    <property type="evidence" value="ECO:0007669"/>
    <property type="project" value="InterPro"/>
</dbReference>
<dbReference type="InterPro" id="IPR002676">
    <property type="entry name" value="RimM_N"/>
</dbReference>
<dbReference type="Gene3D" id="2.30.30.240">
    <property type="entry name" value="PRC-barrel domain"/>
    <property type="match status" value="1"/>
</dbReference>
<comment type="function">
    <text evidence="5">An accessory protein needed during the final step in the assembly of 30S ribosomal subunit, possibly for assembly of the head region. Essential for efficient processing of 16S rRNA. May be needed both before and after RbfA during the maturation of 16S rRNA. It has affinity for free ribosomal 30S subunits but not for 70S ribosomes.</text>
</comment>
<accession>A0A5R9DVP4</accession>
<dbReference type="HAMAP" id="MF_00014">
    <property type="entry name" value="Ribosome_mat_RimM"/>
    <property type="match status" value="1"/>
</dbReference>
<keyword evidence="2 5" id="KW-0690">Ribosome biogenesis</keyword>
<dbReference type="InterPro" id="IPR009000">
    <property type="entry name" value="Transl_B-barrel_sf"/>
</dbReference>
<feature type="domain" description="RimM N-terminal" evidence="6">
    <location>
        <begin position="6"/>
        <end position="89"/>
    </location>
</feature>
<evidence type="ECO:0000256" key="1">
    <source>
        <dbReference type="ARBA" id="ARBA00022490"/>
    </source>
</evidence>
<dbReference type="PANTHER" id="PTHR33692">
    <property type="entry name" value="RIBOSOME MATURATION FACTOR RIMM"/>
    <property type="match status" value="1"/>
</dbReference>
<dbReference type="EMBL" id="VBSP01000067">
    <property type="protein sequence ID" value="TLQ38790.1"/>
    <property type="molecule type" value="Genomic_DNA"/>
</dbReference>
<organism evidence="8 9">
    <name type="scientific">Ruoffia tabacinasalis</name>
    <dbReference type="NCBI Taxonomy" id="87458"/>
    <lineage>
        <taxon>Bacteria</taxon>
        <taxon>Bacillati</taxon>
        <taxon>Bacillota</taxon>
        <taxon>Bacilli</taxon>
        <taxon>Lactobacillales</taxon>
        <taxon>Aerococcaceae</taxon>
        <taxon>Ruoffia</taxon>
    </lineage>
</organism>
<comment type="similarity">
    <text evidence="5">Belongs to the RimM family.</text>
</comment>
<name>A0A5R9DVP4_9LACT</name>
<dbReference type="InterPro" id="IPR011033">
    <property type="entry name" value="PRC_barrel-like_sf"/>
</dbReference>
<protein>
    <recommendedName>
        <fullName evidence="5">Ribosome maturation factor RimM</fullName>
    </recommendedName>
</protein>
<dbReference type="InterPro" id="IPR036976">
    <property type="entry name" value="RimM_N_sf"/>
</dbReference>
<keyword evidence="3 5" id="KW-0698">rRNA processing</keyword>
<evidence type="ECO:0000256" key="2">
    <source>
        <dbReference type="ARBA" id="ARBA00022517"/>
    </source>
</evidence>
<evidence type="ECO:0000256" key="4">
    <source>
        <dbReference type="ARBA" id="ARBA00023186"/>
    </source>
</evidence>
<reference evidence="8 9" key="1">
    <citation type="submission" date="2019-05" db="EMBL/GenBank/DDBJ databases">
        <title>The metagenome of a microbial culture collection derived from dairy environment covers the genomic content of the human microbiome.</title>
        <authorList>
            <person name="Roder T."/>
            <person name="Wuthrich D."/>
            <person name="Sattari Z."/>
            <person name="Von Ah U."/>
            <person name="Bar C."/>
            <person name="Ronchi F."/>
            <person name="Macpherson A.J."/>
            <person name="Ganal-Vonarburg S.C."/>
            <person name="Bruggmann R."/>
            <person name="Vergeres G."/>
        </authorList>
    </citation>
    <scope>NUCLEOTIDE SEQUENCE [LARGE SCALE GENOMIC DNA]</scope>
    <source>
        <strain evidence="8 9">FAM 24227</strain>
    </source>
</reference>
<dbReference type="SUPFAM" id="SSF50447">
    <property type="entry name" value="Translation proteins"/>
    <property type="match status" value="1"/>
</dbReference>
<proteinExistence type="inferred from homology"/>
<keyword evidence="1 5" id="KW-0963">Cytoplasm</keyword>
<dbReference type="GO" id="GO:0005737">
    <property type="term" value="C:cytoplasm"/>
    <property type="evidence" value="ECO:0007669"/>
    <property type="project" value="UniProtKB-SubCell"/>
</dbReference>
<comment type="subcellular location">
    <subcellularLocation>
        <location evidence="5">Cytoplasm</location>
    </subcellularLocation>
</comment>
<dbReference type="Pfam" id="PF01782">
    <property type="entry name" value="RimM"/>
    <property type="match status" value="1"/>
</dbReference>
<comment type="domain">
    <text evidence="5">The PRC barrel domain binds ribosomal protein uS19.</text>
</comment>
<dbReference type="GO" id="GO:0006364">
    <property type="term" value="P:rRNA processing"/>
    <property type="evidence" value="ECO:0007669"/>
    <property type="project" value="UniProtKB-UniRule"/>
</dbReference>
<dbReference type="Pfam" id="PF05239">
    <property type="entry name" value="PRC"/>
    <property type="match status" value="1"/>
</dbReference>
<evidence type="ECO:0000259" key="7">
    <source>
        <dbReference type="Pfam" id="PF05239"/>
    </source>
</evidence>
<evidence type="ECO:0000313" key="9">
    <source>
        <dbReference type="Proteomes" id="UP000306420"/>
    </source>
</evidence>
<evidence type="ECO:0000256" key="5">
    <source>
        <dbReference type="HAMAP-Rule" id="MF_00014"/>
    </source>
</evidence>
<dbReference type="OrthoDB" id="9810331at2"/>
<feature type="domain" description="PRC-barrel" evidence="7">
    <location>
        <begin position="96"/>
        <end position="170"/>
    </location>
</feature>
<dbReference type="GO" id="GO:0043022">
    <property type="term" value="F:ribosome binding"/>
    <property type="evidence" value="ECO:0007669"/>
    <property type="project" value="InterPro"/>
</dbReference>
<dbReference type="SUPFAM" id="SSF50346">
    <property type="entry name" value="PRC-barrel domain"/>
    <property type="match status" value="1"/>
</dbReference>
<evidence type="ECO:0000259" key="6">
    <source>
        <dbReference type="Pfam" id="PF01782"/>
    </source>
</evidence>
<dbReference type="NCBIfam" id="TIGR02273">
    <property type="entry name" value="16S_RimM"/>
    <property type="match status" value="1"/>
</dbReference>
<keyword evidence="4 5" id="KW-0143">Chaperone</keyword>
<dbReference type="RefSeq" id="WP_138405511.1">
    <property type="nucleotide sequence ID" value="NZ_VBSP01000067.1"/>
</dbReference>